<feature type="domain" description="DRBM" evidence="2">
    <location>
        <begin position="20"/>
        <end position="73"/>
    </location>
</feature>
<dbReference type="OrthoDB" id="74006at2"/>
<reference evidence="3 4" key="1">
    <citation type="submission" date="2018-03" db="EMBL/GenBank/DDBJ databases">
        <title>Draft genome of Deinococcus sp. OD32.</title>
        <authorList>
            <person name="Wang X.-P."/>
            <person name="Du Z.-J."/>
        </authorList>
    </citation>
    <scope>NUCLEOTIDE SEQUENCE [LARGE SCALE GENOMIC DNA]</scope>
    <source>
        <strain evidence="3 4">OD32</strain>
    </source>
</reference>
<dbReference type="AlphaFoldDB" id="A0A2T3W372"/>
<comment type="caution">
    <text evidence="3">The sequence shown here is derived from an EMBL/GenBank/DDBJ whole genome shotgun (WGS) entry which is preliminary data.</text>
</comment>
<proteinExistence type="predicted"/>
<dbReference type="GO" id="GO:0003723">
    <property type="term" value="F:RNA binding"/>
    <property type="evidence" value="ECO:0007669"/>
    <property type="project" value="UniProtKB-UniRule"/>
</dbReference>
<dbReference type="CDD" id="cd10845">
    <property type="entry name" value="DSRM_RNAse_III_family"/>
    <property type="match status" value="1"/>
</dbReference>
<keyword evidence="4" id="KW-1185">Reference proteome</keyword>
<dbReference type="SUPFAM" id="SSF54768">
    <property type="entry name" value="dsRNA-binding domain-like"/>
    <property type="match status" value="1"/>
</dbReference>
<dbReference type="RefSeq" id="WP_107139597.1">
    <property type="nucleotide sequence ID" value="NZ_PYSV01000042.1"/>
</dbReference>
<name>A0A2T3W372_9DEIO</name>
<dbReference type="PROSITE" id="PS50137">
    <property type="entry name" value="DS_RBD"/>
    <property type="match status" value="1"/>
</dbReference>
<dbReference type="Gene3D" id="3.30.160.20">
    <property type="match status" value="1"/>
</dbReference>
<dbReference type="SMART" id="SM00358">
    <property type="entry name" value="DSRM"/>
    <property type="match status" value="1"/>
</dbReference>
<dbReference type="InterPro" id="IPR014720">
    <property type="entry name" value="dsRBD_dom"/>
</dbReference>
<evidence type="ECO:0000313" key="4">
    <source>
        <dbReference type="Proteomes" id="UP000240317"/>
    </source>
</evidence>
<protein>
    <submittedName>
        <fullName evidence="3">RNA-binding protein</fullName>
    </submittedName>
</protein>
<dbReference type="EMBL" id="PYSV01000042">
    <property type="protein sequence ID" value="PTA66322.1"/>
    <property type="molecule type" value="Genomic_DNA"/>
</dbReference>
<organism evidence="3 4">
    <name type="scientific">Deinococcus arcticus</name>
    <dbReference type="NCBI Taxonomy" id="2136176"/>
    <lineage>
        <taxon>Bacteria</taxon>
        <taxon>Thermotogati</taxon>
        <taxon>Deinococcota</taxon>
        <taxon>Deinococci</taxon>
        <taxon>Deinococcales</taxon>
        <taxon>Deinococcaceae</taxon>
        <taxon>Deinococcus</taxon>
    </lineage>
</organism>
<sequence length="137" mass="14236">MNVNAKGDLIARAIALGLGTPSFEVTTQGPPHEPTFRVTVRVGGEALGPGGEGRSKKDAERMAAEAALQALDGGVPATDEDGGRWPIYSAVLAGALEVAADFAPDDTSLDEVRVRAAQLYRDLLRDLGHGPDGDEEA</sequence>
<evidence type="ECO:0000256" key="1">
    <source>
        <dbReference type="PROSITE-ProRule" id="PRU00266"/>
    </source>
</evidence>
<dbReference type="Proteomes" id="UP000240317">
    <property type="component" value="Unassembled WGS sequence"/>
</dbReference>
<evidence type="ECO:0000259" key="2">
    <source>
        <dbReference type="PROSITE" id="PS50137"/>
    </source>
</evidence>
<evidence type="ECO:0000313" key="3">
    <source>
        <dbReference type="EMBL" id="PTA66322.1"/>
    </source>
</evidence>
<accession>A0A2T3W372</accession>
<dbReference type="Pfam" id="PF00035">
    <property type="entry name" value="dsrm"/>
    <property type="match status" value="1"/>
</dbReference>
<keyword evidence="1" id="KW-0694">RNA-binding</keyword>
<gene>
    <name evidence="3" type="ORF">C8263_18525</name>
</gene>